<evidence type="ECO:0000256" key="4">
    <source>
        <dbReference type="ARBA" id="ARBA00023161"/>
    </source>
</evidence>
<dbReference type="Pfam" id="PF13638">
    <property type="entry name" value="PIN_4"/>
    <property type="match status" value="1"/>
</dbReference>
<feature type="region of interest" description="Disordered" evidence="7">
    <location>
        <begin position="1"/>
        <end position="48"/>
    </location>
</feature>
<feature type="compositionally biased region" description="Polar residues" evidence="7">
    <location>
        <begin position="176"/>
        <end position="188"/>
    </location>
</feature>
<evidence type="ECO:0000256" key="3">
    <source>
        <dbReference type="ARBA" id="ARBA00022490"/>
    </source>
</evidence>
<dbReference type="KEGG" id="clec:106661412"/>
<dbReference type="SUPFAM" id="SSF88723">
    <property type="entry name" value="PIN domain-like"/>
    <property type="match status" value="1"/>
</dbReference>
<feature type="compositionally biased region" description="Basic residues" evidence="7">
    <location>
        <begin position="149"/>
        <end position="160"/>
    </location>
</feature>
<dbReference type="InterPro" id="IPR019458">
    <property type="entry name" value="Est1-like_N"/>
</dbReference>
<dbReference type="OrthoDB" id="2017974at2759"/>
<keyword evidence="10" id="KW-1185">Reference proteome</keyword>
<feature type="compositionally biased region" description="Basic and acidic residues" evidence="7">
    <location>
        <begin position="598"/>
        <end position="616"/>
    </location>
</feature>
<feature type="compositionally biased region" description="Polar residues" evidence="7">
    <location>
        <begin position="522"/>
        <end position="533"/>
    </location>
</feature>
<feature type="compositionally biased region" description="Polar residues" evidence="7">
    <location>
        <begin position="494"/>
        <end position="504"/>
    </location>
</feature>
<feature type="compositionally biased region" description="Low complexity" evidence="7">
    <location>
        <begin position="235"/>
        <end position="246"/>
    </location>
</feature>
<organism evidence="9 10">
    <name type="scientific">Cimex lectularius</name>
    <name type="common">Bed bug</name>
    <name type="synonym">Acanthia lectularia</name>
    <dbReference type="NCBI Taxonomy" id="79782"/>
    <lineage>
        <taxon>Eukaryota</taxon>
        <taxon>Metazoa</taxon>
        <taxon>Ecdysozoa</taxon>
        <taxon>Arthropoda</taxon>
        <taxon>Hexapoda</taxon>
        <taxon>Insecta</taxon>
        <taxon>Pterygota</taxon>
        <taxon>Neoptera</taxon>
        <taxon>Paraneoptera</taxon>
        <taxon>Hemiptera</taxon>
        <taxon>Heteroptera</taxon>
        <taxon>Panheteroptera</taxon>
        <taxon>Cimicomorpha</taxon>
        <taxon>Cimicidae</taxon>
        <taxon>Cimex</taxon>
    </lineage>
</organism>
<feature type="compositionally biased region" description="Basic and acidic residues" evidence="7">
    <location>
        <begin position="272"/>
        <end position="285"/>
    </location>
</feature>
<dbReference type="EnsemblMetazoa" id="XM_014384777.2">
    <property type="protein sequence ID" value="XP_014240263.1"/>
    <property type="gene ID" value="LOC106661412"/>
</dbReference>
<dbReference type="RefSeq" id="XP_024081330.1">
    <property type="nucleotide sequence ID" value="XM_024225562.1"/>
</dbReference>
<keyword evidence="3" id="KW-0963">Cytoplasm</keyword>
<feature type="compositionally biased region" description="Basic residues" evidence="7">
    <location>
        <begin position="436"/>
        <end position="445"/>
    </location>
</feature>
<feature type="compositionally biased region" description="Basic and acidic residues" evidence="7">
    <location>
        <begin position="161"/>
        <end position="175"/>
    </location>
</feature>
<feature type="compositionally biased region" description="Basic residues" evidence="7">
    <location>
        <begin position="311"/>
        <end position="320"/>
    </location>
</feature>
<feature type="region of interest" description="Disordered" evidence="7">
    <location>
        <begin position="944"/>
        <end position="965"/>
    </location>
</feature>
<feature type="compositionally biased region" description="Basic and acidic residues" evidence="7">
    <location>
        <begin position="120"/>
        <end position="131"/>
    </location>
</feature>
<proteinExistence type="predicted"/>
<dbReference type="GO" id="GO:0005737">
    <property type="term" value="C:cytoplasm"/>
    <property type="evidence" value="ECO:0007669"/>
    <property type="project" value="UniProtKB-SubCell"/>
</dbReference>
<dbReference type="PANTHER" id="PTHR15696:SF0">
    <property type="entry name" value="TELOMERASE-BINDING PROTEIN EST1A"/>
    <property type="match status" value="1"/>
</dbReference>
<feature type="compositionally biased region" description="Basic and acidic residues" evidence="7">
    <location>
        <begin position="554"/>
        <end position="588"/>
    </location>
</feature>
<dbReference type="InterPro" id="IPR045153">
    <property type="entry name" value="Est1/Ebs1-like"/>
</dbReference>
<evidence type="ECO:0000256" key="7">
    <source>
        <dbReference type="SAM" id="MobiDB-lite"/>
    </source>
</evidence>
<dbReference type="GO" id="GO:0005697">
    <property type="term" value="C:telomerase holoenzyme complex"/>
    <property type="evidence" value="ECO:0007669"/>
    <property type="project" value="TreeGrafter"/>
</dbReference>
<reference evidence="9" key="1">
    <citation type="submission" date="2022-01" db="UniProtKB">
        <authorList>
            <consortium name="EnsemblMetazoa"/>
        </authorList>
    </citation>
    <scope>IDENTIFICATION</scope>
</reference>
<evidence type="ECO:0000259" key="8">
    <source>
        <dbReference type="SMART" id="SM00670"/>
    </source>
</evidence>
<feature type="region of interest" description="Disordered" evidence="7">
    <location>
        <begin position="1299"/>
        <end position="1318"/>
    </location>
</feature>
<dbReference type="CTD" id="23293"/>
<dbReference type="GO" id="GO:0000184">
    <property type="term" value="P:nuclear-transcribed mRNA catabolic process, nonsense-mediated decay"/>
    <property type="evidence" value="ECO:0007669"/>
    <property type="project" value="UniProtKB-KW"/>
</dbReference>
<dbReference type="Gene3D" id="3.40.50.1010">
    <property type="entry name" value="5'-nuclease"/>
    <property type="match status" value="1"/>
</dbReference>
<feature type="region of interest" description="Disordered" evidence="7">
    <location>
        <begin position="120"/>
        <end position="321"/>
    </location>
</feature>
<protein>
    <recommendedName>
        <fullName evidence="8">PIN domain-containing protein</fullName>
    </recommendedName>
</protein>
<evidence type="ECO:0000256" key="5">
    <source>
        <dbReference type="ARBA" id="ARBA00023242"/>
    </source>
</evidence>
<keyword evidence="6" id="KW-0175">Coiled coil</keyword>
<evidence type="ECO:0000256" key="6">
    <source>
        <dbReference type="SAM" id="Coils"/>
    </source>
</evidence>
<feature type="compositionally biased region" description="Basic and acidic residues" evidence="7">
    <location>
        <begin position="79"/>
        <end position="90"/>
    </location>
</feature>
<feature type="compositionally biased region" description="Basic and acidic residues" evidence="7">
    <location>
        <begin position="1"/>
        <end position="21"/>
    </location>
</feature>
<evidence type="ECO:0000313" key="10">
    <source>
        <dbReference type="Proteomes" id="UP000494040"/>
    </source>
</evidence>
<feature type="region of interest" description="Disordered" evidence="7">
    <location>
        <begin position="76"/>
        <end position="107"/>
    </location>
</feature>
<feature type="region of interest" description="Disordered" evidence="7">
    <location>
        <begin position="420"/>
        <end position="616"/>
    </location>
</feature>
<feature type="domain" description="PIN" evidence="8">
    <location>
        <begin position="1368"/>
        <end position="1517"/>
    </location>
</feature>
<dbReference type="Proteomes" id="UP000494040">
    <property type="component" value="Unassembled WGS sequence"/>
</dbReference>
<dbReference type="OMA" id="MQHSQTM"/>
<dbReference type="Gene3D" id="1.25.40.10">
    <property type="entry name" value="Tetratricopeptide repeat domain"/>
    <property type="match status" value="1"/>
</dbReference>
<dbReference type="InterPro" id="IPR029060">
    <property type="entry name" value="PIN-like_dom_sf"/>
</dbReference>
<feature type="coiled-coil region" evidence="6">
    <location>
        <begin position="1326"/>
        <end position="1353"/>
    </location>
</feature>
<name>A0A8I6R840_CIMLE</name>
<dbReference type="EnsemblMetazoa" id="XM_024225562.1">
    <property type="protein sequence ID" value="XP_024081330.1"/>
    <property type="gene ID" value="LOC106661412"/>
</dbReference>
<dbReference type="CDD" id="cd09885">
    <property type="entry name" value="PIN_Smg6-like"/>
    <property type="match status" value="1"/>
</dbReference>
<dbReference type="GO" id="GO:0070034">
    <property type="term" value="F:telomerase RNA binding"/>
    <property type="evidence" value="ECO:0007669"/>
    <property type="project" value="TreeGrafter"/>
</dbReference>
<feature type="compositionally biased region" description="Basic and acidic residues" evidence="7">
    <location>
        <begin position="446"/>
        <end position="467"/>
    </location>
</feature>
<dbReference type="GO" id="GO:0042162">
    <property type="term" value="F:telomeric DNA binding"/>
    <property type="evidence" value="ECO:0007669"/>
    <property type="project" value="TreeGrafter"/>
</dbReference>
<evidence type="ECO:0000313" key="9">
    <source>
        <dbReference type="EnsemblMetazoa" id="XP_014240263.1"/>
    </source>
</evidence>
<dbReference type="InterPro" id="IPR002716">
    <property type="entry name" value="PIN_dom"/>
</dbReference>
<evidence type="ECO:0000256" key="1">
    <source>
        <dbReference type="ARBA" id="ARBA00004123"/>
    </source>
</evidence>
<dbReference type="GeneID" id="106661412"/>
<dbReference type="SMART" id="SM00670">
    <property type="entry name" value="PINc"/>
    <property type="match status" value="1"/>
</dbReference>
<dbReference type="SUPFAM" id="SSF48452">
    <property type="entry name" value="TPR-like"/>
    <property type="match status" value="1"/>
</dbReference>
<dbReference type="FunFam" id="3.40.50.1010:FF:000047">
    <property type="entry name" value="Blast:Telomerase-binding protein EST1A"/>
    <property type="match status" value="1"/>
</dbReference>
<comment type="subcellular location">
    <subcellularLocation>
        <location evidence="2">Cytoplasm</location>
    </subcellularLocation>
    <subcellularLocation>
        <location evidence="1">Nucleus</location>
    </subcellularLocation>
</comment>
<dbReference type="InterPro" id="IPR011990">
    <property type="entry name" value="TPR-like_helical_dom_sf"/>
</dbReference>
<dbReference type="PANTHER" id="PTHR15696">
    <property type="entry name" value="SMG-7 SUPPRESSOR WITH MORPHOLOGICAL EFFECT ON GENITALIA PROTEIN 7"/>
    <property type="match status" value="1"/>
</dbReference>
<keyword evidence="4" id="KW-0866">Nonsense-mediated mRNA decay</keyword>
<dbReference type="RefSeq" id="XP_014240263.1">
    <property type="nucleotide sequence ID" value="XM_014384777.2"/>
</dbReference>
<dbReference type="Pfam" id="PF10374">
    <property type="entry name" value="EST1"/>
    <property type="match status" value="1"/>
</dbReference>
<feature type="compositionally biased region" description="Polar residues" evidence="7">
    <location>
        <begin position="473"/>
        <end position="484"/>
    </location>
</feature>
<dbReference type="Pfam" id="PF10373">
    <property type="entry name" value="EST1_DNA_bind"/>
    <property type="match status" value="1"/>
</dbReference>
<sequence>MMMSDFEKSNRRGKYQRDRELYTPGSGPLRKSFGPRDGPVMNSESVHRNGLTKPRILSRDEEVEKITKELKKITLSANKDAELRSEDVSGKRQRKPGSEIYVPKPAQRLHDQIDVFELKRAEKQSSNENFEKVLYSTDRNGFKSVERSGKKKDKKKRSKGKHADSEKTELSKSRDSMNNPTDNYTANRFTRHGSEPPMNQEMNVHSRDIRSVEPGGSTNWNHDRMHNKPPVGYQNKRNNPKNLPPRFQKKFMAENGLLEPSEEKFNQTPSETGEKADLVDRDSPESLRSNCNMERFKRPQSLSEEWSKSLPKTRGRGRGALKKDVYESLTANRIIQTPSLESDRSSSLTFSNKNYDYVESLPYNVEEKENQEQGYSYDGSNLENESQFCDAKATSDLENFKTQTNVLDWAAEVEMSLSKGNSKESLTVVPSVPVTKGRRKKKRRQSWKESKERSVSRERPRQRDHVQRGSVENLFNHSRNNSIERNWRDKSHSTHSTWQSSNFGRRSRHNTPERNTRRQGSRRNSFCDNSRQNSSERYHGGRRGGSRKNSSCDNRSRPNSLERHSRRTGGKELYCDNRSRQNSPERKDHRNRNRNGKRQTEDAHRRLDLPNKDEGKQAGIIVLPQPFASVPKYNPPVVQRKLFDPCNPDKPIVVSSSRVQDQDSPFLNSNKTIDFSNMLIPANDAMMTQAPPWYNPYKENFQQSHNPHVIREIAHADCELQYLLGTGEAILHYWDQLQRLRFYLKDQLKIMLLTDLRFCQAENVEQHLWKILYYNIIELLRKFITENPQMKEKYKMALITIIDEGSEFYERLLEDLENANKINLDKYLNAPSFVREGLGHIGLVLIAAQKIYLCLGDLARYKEQANDATNYGAARQWYMKAHQINPKNGRPYNQLAILAMYTKRRLDAVYYYMRCLMSSNPMVTAKDSLNLLFDDNRKKYEAVDRKRKEDRARKEREKMKEKEGGGGYRKEIWIHPGGGKNVHRTTSTCQPDIDSADEELYAATNIEVNKRFCMSYLHVHGKIFTKIGLESLSETIQQMLREFRALLQHSPIPLNSTRFLQLFALNMFAIEITQPKGDIAGNGTDGCYRSALQESALVASLQMFNLILERFIKILQDHLANPNNAHTIPSDCQVILPALKIWCDWLTSHFEIWNPPPSCQDYKVGPPGDCWSRLAVLVNLLEKLEFPKDLLSEEKKEDSEVVFLPEDATLAGFNPLIANSQEPVYVHEDVDMDLAQNCLRIQKILFFGSVFLCGLDPPVLKVQKMDSGESEYVSVVDTPGSQEQCKNELGVQSDLEVCESMSSSEESDDSGKATGVEEDETLTDALKNLIFRKDQLERQHRRQQARHKNIQKVISISEVMTVMEVRPHDLVPDTNCFIDCLPQIEALLKILPNPQHPYVIMVPLIVMNELEGLSRGCKPSQSALHSVMVRETARDAMALFQKKHPALRCVTTKGSVLISPAFTVEEDTAVDMKNDDKILATCINISKAHTRDEVTEGGKKKLYREVVLLTDDKSLRLKAISRDMPVRSLADFMKWAGLG</sequence>
<evidence type="ECO:0000256" key="2">
    <source>
        <dbReference type="ARBA" id="ARBA00004496"/>
    </source>
</evidence>
<keyword evidence="5" id="KW-0539">Nucleus</keyword>
<dbReference type="InterPro" id="IPR018834">
    <property type="entry name" value="DNA/RNA-bd_Est1-type"/>
</dbReference>
<accession>A0A8I6R840</accession>